<dbReference type="Pfam" id="PF00001">
    <property type="entry name" value="7tm_1"/>
    <property type="match status" value="1"/>
</dbReference>
<gene>
    <name evidence="8" type="ORF">GWI33_022729</name>
</gene>
<dbReference type="OrthoDB" id="10011262at2759"/>
<evidence type="ECO:0000313" key="9">
    <source>
        <dbReference type="Proteomes" id="UP000625711"/>
    </source>
</evidence>
<comment type="similarity">
    <text evidence="2">Belongs to the G-protein coupled receptor 1 family.</text>
</comment>
<dbReference type="InterPro" id="IPR000276">
    <property type="entry name" value="GPCR_Rhodpsn"/>
</dbReference>
<dbReference type="PROSITE" id="PS50262">
    <property type="entry name" value="G_PROTEIN_RECEP_F1_2"/>
    <property type="match status" value="1"/>
</dbReference>
<evidence type="ECO:0000259" key="7">
    <source>
        <dbReference type="PROSITE" id="PS50262"/>
    </source>
</evidence>
<feature type="transmembrane region" description="Helical" evidence="6">
    <location>
        <begin position="148"/>
        <end position="169"/>
    </location>
</feature>
<dbReference type="Gene3D" id="1.20.1070.10">
    <property type="entry name" value="Rhodopsin 7-helix transmembrane proteins"/>
    <property type="match status" value="1"/>
</dbReference>
<dbReference type="AlphaFoldDB" id="A0A834IU26"/>
<dbReference type="InterPro" id="IPR017452">
    <property type="entry name" value="GPCR_Rhodpsn_7TM"/>
</dbReference>
<dbReference type="GO" id="GO:0004930">
    <property type="term" value="F:G protein-coupled receptor activity"/>
    <property type="evidence" value="ECO:0007669"/>
    <property type="project" value="InterPro"/>
</dbReference>
<protein>
    <recommendedName>
        <fullName evidence="7">G-protein coupled receptors family 1 profile domain-containing protein</fullName>
    </recommendedName>
</protein>
<proteinExistence type="inferred from homology"/>
<dbReference type="PANTHER" id="PTHR46641">
    <property type="entry name" value="FMRFAMIDE RECEPTOR-RELATED"/>
    <property type="match status" value="1"/>
</dbReference>
<evidence type="ECO:0000256" key="3">
    <source>
        <dbReference type="ARBA" id="ARBA00022692"/>
    </source>
</evidence>
<dbReference type="Proteomes" id="UP000625711">
    <property type="component" value="Unassembled WGS sequence"/>
</dbReference>
<evidence type="ECO:0000256" key="6">
    <source>
        <dbReference type="SAM" id="Phobius"/>
    </source>
</evidence>
<feature type="domain" description="G-protein coupled receptors family 1 profile" evidence="7">
    <location>
        <begin position="44"/>
        <end position="305"/>
    </location>
</feature>
<feature type="transmembrane region" description="Helical" evidence="6">
    <location>
        <begin position="303"/>
        <end position="320"/>
    </location>
</feature>
<reference evidence="8" key="1">
    <citation type="submission" date="2020-08" db="EMBL/GenBank/DDBJ databases">
        <title>Genome sequencing and assembly of the red palm weevil Rhynchophorus ferrugineus.</title>
        <authorList>
            <person name="Dias G.B."/>
            <person name="Bergman C.M."/>
            <person name="Manee M."/>
        </authorList>
    </citation>
    <scope>NUCLEOTIDE SEQUENCE</scope>
    <source>
        <strain evidence="8">AA-2017</strain>
        <tissue evidence="8">Whole larva</tissue>
    </source>
</reference>
<comment type="caution">
    <text evidence="8">The sequence shown here is derived from an EMBL/GenBank/DDBJ whole genome shotgun (WGS) entry which is preliminary data.</text>
</comment>
<keyword evidence="3 6" id="KW-0812">Transmembrane</keyword>
<evidence type="ECO:0000256" key="4">
    <source>
        <dbReference type="ARBA" id="ARBA00022989"/>
    </source>
</evidence>
<keyword evidence="5 6" id="KW-0472">Membrane</keyword>
<evidence type="ECO:0000256" key="1">
    <source>
        <dbReference type="ARBA" id="ARBA00004370"/>
    </source>
</evidence>
<keyword evidence="9" id="KW-1185">Reference proteome</keyword>
<name>A0A834IU26_RHYFE</name>
<feature type="transmembrane region" description="Helical" evidence="6">
    <location>
        <begin position="64"/>
        <end position="88"/>
    </location>
</feature>
<dbReference type="PRINTS" id="PR00237">
    <property type="entry name" value="GPCRRHODOPSN"/>
</dbReference>
<dbReference type="EMBL" id="JAACXV010000085">
    <property type="protein sequence ID" value="KAF7283898.1"/>
    <property type="molecule type" value="Genomic_DNA"/>
</dbReference>
<feature type="transmembrane region" description="Helical" evidence="6">
    <location>
        <begin position="189"/>
        <end position="216"/>
    </location>
</feature>
<organism evidence="8 9">
    <name type="scientific">Rhynchophorus ferrugineus</name>
    <name type="common">Red palm weevil</name>
    <name type="synonym">Curculio ferrugineus</name>
    <dbReference type="NCBI Taxonomy" id="354439"/>
    <lineage>
        <taxon>Eukaryota</taxon>
        <taxon>Metazoa</taxon>
        <taxon>Ecdysozoa</taxon>
        <taxon>Arthropoda</taxon>
        <taxon>Hexapoda</taxon>
        <taxon>Insecta</taxon>
        <taxon>Pterygota</taxon>
        <taxon>Neoptera</taxon>
        <taxon>Endopterygota</taxon>
        <taxon>Coleoptera</taxon>
        <taxon>Polyphaga</taxon>
        <taxon>Cucujiformia</taxon>
        <taxon>Curculionidae</taxon>
        <taxon>Dryophthorinae</taxon>
        <taxon>Rhynchophorus</taxon>
    </lineage>
</organism>
<evidence type="ECO:0000256" key="2">
    <source>
        <dbReference type="ARBA" id="ARBA00010663"/>
    </source>
</evidence>
<comment type="subcellular location">
    <subcellularLocation>
        <location evidence="1">Membrane</location>
    </subcellularLocation>
</comment>
<feature type="transmembrane region" description="Helical" evidence="6">
    <location>
        <begin position="28"/>
        <end position="52"/>
    </location>
</feature>
<feature type="transmembrane region" description="Helical" evidence="6">
    <location>
        <begin position="237"/>
        <end position="256"/>
    </location>
</feature>
<evidence type="ECO:0000256" key="5">
    <source>
        <dbReference type="ARBA" id="ARBA00023136"/>
    </source>
</evidence>
<feature type="transmembrane region" description="Helical" evidence="6">
    <location>
        <begin position="108"/>
        <end position="127"/>
    </location>
</feature>
<sequence length="436" mass="49299">MSFYFISASAFRGDSDVWVDKPTVTGTVLYSVVTPILCLCGIFGNILSLIVLKRKELVGSVYTYLAVLAAMDLGMSIALFLGGISKGIMWSRGWSNYDSLIGLPLSEALNTVSVLAIVGLTIDRVIYLWNPVQCTKPKFCHPWVARRLMVISILIAILFNLPYCFIYTWDGDDTLTTTDFFDSRFYIAFNWITLFVFAVIPAIILLFGNGFLIMSLRKAKKINKRSCSTKRCKRRDHTNLTITLVMIIVFFLITNIPENLVSRTAAINLLFRGDHDRVNTEIIENLRQAYAILGAFDVNINFIFYYTFCPAFCKVLKSVWTRKKKTVSKRLQVNVFVLNAHAKSDKHKSRTEQDPSKKISHKVLEISRKSIESAFSIQLSDGEKDKTKNECVVVQHDNYGESSDVDLEAYVPPFSTIMEESSTFSTNTNTSNKSQV</sequence>
<dbReference type="InterPro" id="IPR052954">
    <property type="entry name" value="GPCR-Ligand_Int"/>
</dbReference>
<evidence type="ECO:0000313" key="8">
    <source>
        <dbReference type="EMBL" id="KAF7283898.1"/>
    </source>
</evidence>
<keyword evidence="4 6" id="KW-1133">Transmembrane helix</keyword>
<dbReference type="SUPFAM" id="SSF81321">
    <property type="entry name" value="Family A G protein-coupled receptor-like"/>
    <property type="match status" value="1"/>
</dbReference>
<dbReference type="PANTHER" id="PTHR46641:SF25">
    <property type="entry name" value="CNMAMIDE RECEPTOR-RELATED"/>
    <property type="match status" value="1"/>
</dbReference>
<dbReference type="GO" id="GO:0016020">
    <property type="term" value="C:membrane"/>
    <property type="evidence" value="ECO:0007669"/>
    <property type="project" value="UniProtKB-SubCell"/>
</dbReference>
<accession>A0A834IU26</accession>
<dbReference type="CDD" id="cd14978">
    <property type="entry name" value="7tmA_FMRFamide_R-like"/>
    <property type="match status" value="1"/>
</dbReference>